<reference evidence="1 2" key="1">
    <citation type="journal article" date="2013" name="Appl. Environ. Microbiol.">
        <title>Variation of the Virus-Related Elements within Syntenic Genomes of the Hyperthermophilic Archaeon Aeropyrum.</title>
        <authorList>
            <person name="Daifuku T."/>
            <person name="Yoshida T."/>
            <person name="Kitamura T."/>
            <person name="Kawaichi S."/>
            <person name="Inoue T."/>
            <person name="Nomura K."/>
            <person name="Yoshida Y."/>
            <person name="Kuno S."/>
            <person name="Sako Y."/>
        </authorList>
    </citation>
    <scope>NUCLEOTIDE SEQUENCE [LARGE SCALE GENOMIC DNA]</scope>
    <source>
        <strain evidence="1 2">SY1</strain>
    </source>
</reference>
<organism evidence="1 2">
    <name type="scientific">Aeropyrum camini SY1 = JCM 12091</name>
    <dbReference type="NCBI Taxonomy" id="1198449"/>
    <lineage>
        <taxon>Archaea</taxon>
        <taxon>Thermoproteota</taxon>
        <taxon>Thermoprotei</taxon>
        <taxon>Desulfurococcales</taxon>
        <taxon>Desulfurococcaceae</taxon>
        <taxon>Aeropyrum</taxon>
    </lineage>
</organism>
<keyword evidence="2" id="KW-1185">Reference proteome</keyword>
<name>U3TDW4_9CREN</name>
<dbReference type="eggNOG" id="arCOG02836">
    <property type="taxonomic scope" value="Archaea"/>
</dbReference>
<evidence type="ECO:0000313" key="1">
    <source>
        <dbReference type="EMBL" id="BAN90220.1"/>
    </source>
</evidence>
<gene>
    <name evidence="1" type="ORF">ACAM_0751</name>
</gene>
<evidence type="ECO:0000313" key="2">
    <source>
        <dbReference type="Proteomes" id="UP000016887"/>
    </source>
</evidence>
<dbReference type="KEGG" id="acj:ACAM_0751"/>
<dbReference type="AlphaFoldDB" id="U3TDW4"/>
<proteinExistence type="predicted"/>
<dbReference type="STRING" id="1198449.ACAM_0751"/>
<sequence length="71" mass="8074">MLMGDKVSVEISKELYEKAKKFIEENGGFKDVSELVEFLLSEAISDEAETVGMTPEEEEEVKERLRSLGYI</sequence>
<dbReference type="EMBL" id="AP012489">
    <property type="protein sequence ID" value="BAN90220.1"/>
    <property type="molecule type" value="Genomic_DNA"/>
</dbReference>
<dbReference type="Proteomes" id="UP000016887">
    <property type="component" value="Chromosome"/>
</dbReference>
<protein>
    <submittedName>
        <fullName evidence="1">Cellobiose phosphorylase</fullName>
    </submittedName>
</protein>
<accession>U3TDW4</accession>